<name>A0A366DXY3_9HYPH</name>
<dbReference type="Proteomes" id="UP000252893">
    <property type="component" value="Unassembled WGS sequence"/>
</dbReference>
<organism evidence="1 2">
    <name type="scientific">Pseudochrobactrum asaccharolyticum</name>
    <dbReference type="NCBI Taxonomy" id="354351"/>
    <lineage>
        <taxon>Bacteria</taxon>
        <taxon>Pseudomonadati</taxon>
        <taxon>Pseudomonadota</taxon>
        <taxon>Alphaproteobacteria</taxon>
        <taxon>Hyphomicrobiales</taxon>
        <taxon>Brucellaceae</taxon>
        <taxon>Pseudochrobactrum</taxon>
    </lineage>
</organism>
<evidence type="ECO:0008006" key="3">
    <source>
        <dbReference type="Google" id="ProtNLM"/>
    </source>
</evidence>
<keyword evidence="2" id="KW-1185">Reference proteome</keyword>
<accession>A0A366DXY3</accession>
<protein>
    <recommendedName>
        <fullName evidence="3">DUF551 domain-containing protein</fullName>
    </recommendedName>
</protein>
<gene>
    <name evidence="1" type="ORF">DFR47_104333</name>
</gene>
<sequence length="199" mass="22216">MITDKAVRAFKDVFHGERPMSYDEIIRTGLAAALQAHSPAEPAQHADDTAVDNFARTMKAKLAQKRKEGRSGWQSMNADDLTVILRQHVEKGDPVDVANLCMMLSENGQRIAPAEPAQGEQWQSIELVGDKERLIIIGSYNTKGLWCAEVWHTQYLRDQQAKSADGFFMNAPHLEWVPTHFMELPTAPTTGQANEADTQ</sequence>
<evidence type="ECO:0000313" key="2">
    <source>
        <dbReference type="Proteomes" id="UP000252893"/>
    </source>
</evidence>
<proteinExistence type="predicted"/>
<dbReference type="AlphaFoldDB" id="A0A366DXY3"/>
<evidence type="ECO:0000313" key="1">
    <source>
        <dbReference type="EMBL" id="RBO94971.1"/>
    </source>
</evidence>
<dbReference type="EMBL" id="QNRH01000004">
    <property type="protein sequence ID" value="RBO94971.1"/>
    <property type="molecule type" value="Genomic_DNA"/>
</dbReference>
<reference evidence="1 2" key="1">
    <citation type="submission" date="2018-06" db="EMBL/GenBank/DDBJ databases">
        <title>Genomic Encyclopedia of Type Strains, Phase IV (KMG-IV): sequencing the most valuable type-strain genomes for metagenomic binning, comparative biology and taxonomic classification.</title>
        <authorList>
            <person name="Goeker M."/>
        </authorList>
    </citation>
    <scope>NUCLEOTIDE SEQUENCE [LARGE SCALE GENOMIC DNA]</scope>
    <source>
        <strain evidence="1 2">DSM 25619</strain>
    </source>
</reference>
<comment type="caution">
    <text evidence="1">The sequence shown here is derived from an EMBL/GenBank/DDBJ whole genome shotgun (WGS) entry which is preliminary data.</text>
</comment>